<dbReference type="PANTHER" id="PTHR42852">
    <property type="entry name" value="THIOL:DISULFIDE INTERCHANGE PROTEIN DSBE"/>
    <property type="match status" value="1"/>
</dbReference>
<reference evidence="6 7" key="1">
    <citation type="submission" date="2009-04" db="EMBL/GenBank/DDBJ databases">
        <authorList>
            <person name="Sebastian Y."/>
            <person name="Madupu R."/>
            <person name="Durkin A.S."/>
            <person name="Torralba M."/>
            <person name="Methe B."/>
            <person name="Sutton G.G."/>
            <person name="Strausberg R.L."/>
            <person name="Nelson K.E."/>
        </authorList>
    </citation>
    <scope>NUCLEOTIDE SEQUENCE [LARGE SCALE GENOMIC DNA]</scope>
    <source>
        <strain evidence="6 7">60-3</strain>
    </source>
</reference>
<dbReference type="SUPFAM" id="SSF52833">
    <property type="entry name" value="Thioredoxin-like"/>
    <property type="match status" value="1"/>
</dbReference>
<gene>
    <name evidence="6" type="ORF">PORUE0001_0706</name>
</gene>
<dbReference type="PROSITE" id="PS51257">
    <property type="entry name" value="PROKAR_LIPOPROTEIN"/>
    <property type="match status" value="1"/>
</dbReference>
<keyword evidence="2" id="KW-0201">Cytochrome c-type biogenesis</keyword>
<dbReference type="AlphaFoldDB" id="C2MBM0"/>
<dbReference type="InterPro" id="IPR050553">
    <property type="entry name" value="Thioredoxin_ResA/DsbE_sf"/>
</dbReference>
<dbReference type="InterPro" id="IPR013766">
    <property type="entry name" value="Thioredoxin_domain"/>
</dbReference>
<dbReference type="GO" id="GO:0017004">
    <property type="term" value="P:cytochrome complex assembly"/>
    <property type="evidence" value="ECO:0007669"/>
    <property type="project" value="UniProtKB-KW"/>
</dbReference>
<evidence type="ECO:0000259" key="5">
    <source>
        <dbReference type="PROSITE" id="PS51352"/>
    </source>
</evidence>
<evidence type="ECO:0000256" key="2">
    <source>
        <dbReference type="ARBA" id="ARBA00022748"/>
    </source>
</evidence>
<dbReference type="OrthoDB" id="9794348at2"/>
<feature type="domain" description="Thioredoxin" evidence="5">
    <location>
        <begin position="204"/>
        <end position="343"/>
    </location>
</feature>
<dbReference type="STRING" id="596327.PORUE0001_0706"/>
<keyword evidence="3" id="KW-1015">Disulfide bond</keyword>
<keyword evidence="7" id="KW-1185">Reference proteome</keyword>
<dbReference type="Gene3D" id="3.40.30.10">
    <property type="entry name" value="Glutaredoxin"/>
    <property type="match status" value="1"/>
</dbReference>
<evidence type="ECO:0000313" key="7">
    <source>
        <dbReference type="Proteomes" id="UP000003303"/>
    </source>
</evidence>
<dbReference type="PROSITE" id="PS00194">
    <property type="entry name" value="THIOREDOXIN_1"/>
    <property type="match status" value="1"/>
</dbReference>
<dbReference type="EMBL" id="ACLR01000123">
    <property type="protein sequence ID" value="EEK16893.1"/>
    <property type="molecule type" value="Genomic_DNA"/>
</dbReference>
<evidence type="ECO:0000256" key="4">
    <source>
        <dbReference type="ARBA" id="ARBA00023284"/>
    </source>
</evidence>
<accession>C2MBM0</accession>
<dbReference type="GO" id="GO:0004601">
    <property type="term" value="F:peroxidase activity"/>
    <property type="evidence" value="ECO:0007669"/>
    <property type="project" value="UniProtKB-KW"/>
</dbReference>
<dbReference type="InterPro" id="IPR000866">
    <property type="entry name" value="AhpC/TSA"/>
</dbReference>
<comment type="subcellular location">
    <subcellularLocation>
        <location evidence="1">Cell envelope</location>
    </subcellularLocation>
</comment>
<evidence type="ECO:0000313" key="6">
    <source>
        <dbReference type="EMBL" id="EEK16893.1"/>
    </source>
</evidence>
<organism evidence="6 7">
    <name type="scientific">Porphyromonas uenonis 60-3</name>
    <dbReference type="NCBI Taxonomy" id="596327"/>
    <lineage>
        <taxon>Bacteria</taxon>
        <taxon>Pseudomonadati</taxon>
        <taxon>Bacteroidota</taxon>
        <taxon>Bacteroidia</taxon>
        <taxon>Bacteroidales</taxon>
        <taxon>Porphyromonadaceae</taxon>
        <taxon>Porphyromonas</taxon>
    </lineage>
</organism>
<dbReference type="PANTHER" id="PTHR42852:SF6">
    <property type="entry name" value="THIOL:DISULFIDE INTERCHANGE PROTEIN DSBE"/>
    <property type="match status" value="1"/>
</dbReference>
<evidence type="ECO:0000256" key="3">
    <source>
        <dbReference type="ARBA" id="ARBA00023157"/>
    </source>
</evidence>
<dbReference type="Proteomes" id="UP000003303">
    <property type="component" value="Unassembled WGS sequence"/>
</dbReference>
<sequence length="343" mass="38435">MKRIISLSSLLVVLGSLLILSSCNRGKKNTLQLHGLEGNLSGMTAYLYDETDTTKTPIDSIVIRDTVASLSLDKLKKGYLYLLSCEGTPLNAQFVYEETSLDYNLSDGRISGSPANDASNAFEQDIQVIMQADSIDQAAGQKIIRKYVAEQKNNPLVLRAIQYAMYLFDDLSEFQKPLEEMGENVKRLPAYTTLTEMIQGMINTKPGKSFADFEGITTDGERVKLSDYVGQGQYALVDFWASWCGPCRREIPTLIEMHKKYKDKGLLVLGVGVWEDSHDVHLQAVKELQIPYPQIYDDQNNHATSLYGIMGIPQIMLIGPDGVIMQRDLRGEQIDEILSQIYK</sequence>
<keyword evidence="4" id="KW-0676">Redox-active center</keyword>
<dbReference type="RefSeq" id="WP_007365231.1">
    <property type="nucleotide sequence ID" value="NZ_ACLR01000123.1"/>
</dbReference>
<dbReference type="InterPro" id="IPR017937">
    <property type="entry name" value="Thioredoxin_CS"/>
</dbReference>
<proteinExistence type="predicted"/>
<dbReference type="PROSITE" id="PS51352">
    <property type="entry name" value="THIOREDOXIN_2"/>
    <property type="match status" value="1"/>
</dbReference>
<dbReference type="CDD" id="cd02966">
    <property type="entry name" value="TlpA_like_family"/>
    <property type="match status" value="1"/>
</dbReference>
<keyword evidence="6" id="KW-0575">Peroxidase</keyword>
<keyword evidence="6" id="KW-0560">Oxidoreductase</keyword>
<dbReference type="GO" id="GO:0030313">
    <property type="term" value="C:cell envelope"/>
    <property type="evidence" value="ECO:0007669"/>
    <property type="project" value="UniProtKB-SubCell"/>
</dbReference>
<evidence type="ECO:0000256" key="1">
    <source>
        <dbReference type="ARBA" id="ARBA00004196"/>
    </source>
</evidence>
<dbReference type="eggNOG" id="COG0526">
    <property type="taxonomic scope" value="Bacteria"/>
</dbReference>
<protein>
    <submittedName>
        <fullName evidence="6">Antioxidant, AhpC/TSA family</fullName>
        <ecNumber evidence="6">1.11.1.15</ecNumber>
    </submittedName>
</protein>
<comment type="caution">
    <text evidence="6">The sequence shown here is derived from an EMBL/GenBank/DDBJ whole genome shotgun (WGS) entry which is preliminary data.</text>
</comment>
<dbReference type="InterPro" id="IPR036249">
    <property type="entry name" value="Thioredoxin-like_sf"/>
</dbReference>
<dbReference type="Pfam" id="PF00578">
    <property type="entry name" value="AhpC-TSA"/>
    <property type="match status" value="1"/>
</dbReference>
<dbReference type="EC" id="1.11.1.15" evidence="6"/>
<name>C2MBM0_9PORP</name>